<comment type="caution">
    <text evidence="2">The sequence shown here is derived from an EMBL/GenBank/DDBJ whole genome shotgun (WGS) entry which is preliminary data.</text>
</comment>
<evidence type="ECO:0000256" key="1">
    <source>
        <dbReference type="SAM" id="MobiDB-lite"/>
    </source>
</evidence>
<protein>
    <submittedName>
        <fullName evidence="2">Uncharacterized protein</fullName>
    </submittedName>
</protein>
<proteinExistence type="predicted"/>
<organism evidence="2 3">
    <name type="scientific">Gordonia soli NBRC 108243</name>
    <dbReference type="NCBI Taxonomy" id="1223545"/>
    <lineage>
        <taxon>Bacteria</taxon>
        <taxon>Bacillati</taxon>
        <taxon>Actinomycetota</taxon>
        <taxon>Actinomycetes</taxon>
        <taxon>Mycobacteriales</taxon>
        <taxon>Gordoniaceae</taxon>
        <taxon>Gordonia</taxon>
    </lineage>
</organism>
<evidence type="ECO:0000313" key="2">
    <source>
        <dbReference type="EMBL" id="GAC69004.1"/>
    </source>
</evidence>
<dbReference type="AlphaFoldDB" id="M0QKN3"/>
<dbReference type="OrthoDB" id="4382066at2"/>
<dbReference type="EMBL" id="BANX01000020">
    <property type="protein sequence ID" value="GAC69004.1"/>
    <property type="molecule type" value="Genomic_DNA"/>
</dbReference>
<dbReference type="RefSeq" id="WP_007621636.1">
    <property type="nucleotide sequence ID" value="NZ_BANX01000020.1"/>
</dbReference>
<accession>M0QKN3</accession>
<dbReference type="STRING" id="1223545.GS4_20_00690"/>
<reference evidence="2 3" key="1">
    <citation type="submission" date="2013-01" db="EMBL/GenBank/DDBJ databases">
        <title>Whole genome shotgun sequence of Gordonia soli NBRC 108243.</title>
        <authorList>
            <person name="Isaki-Nakamura S."/>
            <person name="Hosoyama A."/>
            <person name="Tsuchikane K."/>
            <person name="Ando Y."/>
            <person name="Baba S."/>
            <person name="Ohji S."/>
            <person name="Hamada M."/>
            <person name="Tamura T."/>
            <person name="Yamazoe A."/>
            <person name="Yamazaki S."/>
            <person name="Fujita N."/>
        </authorList>
    </citation>
    <scope>NUCLEOTIDE SEQUENCE [LARGE SCALE GENOMIC DNA]</scope>
    <source>
        <strain evidence="2 3">NBRC 108243</strain>
    </source>
</reference>
<name>M0QKN3_9ACTN</name>
<sequence length="349" mass="35655">MSTPIAGTDLDSLRRIADSLAPDVWPTADVGALMEAAGRLRTLLTRLSEAVAAVGHAQRGADGAGQTHQAMLDHADRVTTSATSAAQRSLSSGWALVEAVERYAATSGLAHEQTAVMAAIADRDRLRGEVLGLLGDDSARVMAASGGRLALTAAGDEYTEQSADDGRHGHDQNSAMPPPAASAGMMPFAALGGAAAGVGALASSLSATDAHTPDGIAAGDVQWLERRAAQLQSSIPPSLAGWVRMAVGLGELSDGARVVIVGTSDPYPYLREGLSLRDSEFLAGNGRSAELAIADQMARSGVEPLAFAAATPMAPETIAALGQTDAELLAPDDLSDPAWSWDASDPGDQ</sequence>
<dbReference type="Proteomes" id="UP000011666">
    <property type="component" value="Unassembled WGS sequence"/>
</dbReference>
<dbReference type="eggNOG" id="ENOG5033VFQ">
    <property type="taxonomic scope" value="Bacteria"/>
</dbReference>
<keyword evidence="3" id="KW-1185">Reference proteome</keyword>
<feature type="region of interest" description="Disordered" evidence="1">
    <location>
        <begin position="157"/>
        <end position="178"/>
    </location>
</feature>
<evidence type="ECO:0000313" key="3">
    <source>
        <dbReference type="Proteomes" id="UP000011666"/>
    </source>
</evidence>
<gene>
    <name evidence="2" type="ORF">GS4_20_00690</name>
</gene>